<dbReference type="EMBL" id="JABWDY010030020">
    <property type="protein sequence ID" value="KAF5185961.1"/>
    <property type="molecule type" value="Genomic_DNA"/>
</dbReference>
<accession>A0A7J6VMH7</accession>
<sequence>MKLMLNTTPDVGQHSNTTKDNVMQMHHNVILLLGHSSKGCNLMPTQCYSILHQTIMTIIPRPFRITIMLIINLVSTPEKLIPFKVDILHRQRNLYTAYDIATSEHY</sequence>
<organism evidence="1 2">
    <name type="scientific">Thalictrum thalictroides</name>
    <name type="common">Rue-anemone</name>
    <name type="synonym">Anemone thalictroides</name>
    <dbReference type="NCBI Taxonomy" id="46969"/>
    <lineage>
        <taxon>Eukaryota</taxon>
        <taxon>Viridiplantae</taxon>
        <taxon>Streptophyta</taxon>
        <taxon>Embryophyta</taxon>
        <taxon>Tracheophyta</taxon>
        <taxon>Spermatophyta</taxon>
        <taxon>Magnoliopsida</taxon>
        <taxon>Ranunculales</taxon>
        <taxon>Ranunculaceae</taxon>
        <taxon>Thalictroideae</taxon>
        <taxon>Thalictrum</taxon>
    </lineage>
</organism>
<reference evidence="1 2" key="1">
    <citation type="submission" date="2020-06" db="EMBL/GenBank/DDBJ databases">
        <title>Transcriptomic and genomic resources for Thalictrum thalictroides and T. hernandezii: Facilitating candidate gene discovery in an emerging model plant lineage.</title>
        <authorList>
            <person name="Arias T."/>
            <person name="Riano-Pachon D.M."/>
            <person name="Di Stilio V.S."/>
        </authorList>
    </citation>
    <scope>NUCLEOTIDE SEQUENCE [LARGE SCALE GENOMIC DNA]</scope>
    <source>
        <strain evidence="2">cv. WT478/WT964</strain>
        <tissue evidence="1">Leaves</tissue>
    </source>
</reference>
<name>A0A7J6VMH7_THATH</name>
<evidence type="ECO:0000313" key="1">
    <source>
        <dbReference type="EMBL" id="KAF5185961.1"/>
    </source>
</evidence>
<proteinExistence type="predicted"/>
<dbReference type="AlphaFoldDB" id="A0A7J6VMH7"/>
<gene>
    <name evidence="1" type="ORF">FRX31_024451</name>
</gene>
<protein>
    <submittedName>
        <fullName evidence="1">Uncharacterized protein</fullName>
    </submittedName>
</protein>
<dbReference type="Proteomes" id="UP000554482">
    <property type="component" value="Unassembled WGS sequence"/>
</dbReference>
<comment type="caution">
    <text evidence="1">The sequence shown here is derived from an EMBL/GenBank/DDBJ whole genome shotgun (WGS) entry which is preliminary data.</text>
</comment>
<keyword evidence="2" id="KW-1185">Reference proteome</keyword>
<evidence type="ECO:0000313" key="2">
    <source>
        <dbReference type="Proteomes" id="UP000554482"/>
    </source>
</evidence>